<accession>A0A552UVZ6</accession>
<dbReference type="EMBL" id="VJVZ01000013">
    <property type="protein sequence ID" value="TRW22358.1"/>
    <property type="molecule type" value="Genomic_DNA"/>
</dbReference>
<dbReference type="OrthoDB" id="1652165at2"/>
<dbReference type="NCBIfam" id="NF033708">
    <property type="entry name" value="T9SS_Cterm_ChiA"/>
    <property type="match status" value="1"/>
</dbReference>
<dbReference type="PROSITE" id="PS51820">
    <property type="entry name" value="PA14"/>
    <property type="match status" value="1"/>
</dbReference>
<evidence type="ECO:0000313" key="4">
    <source>
        <dbReference type="Proteomes" id="UP000320643"/>
    </source>
</evidence>
<feature type="signal peptide" evidence="1">
    <location>
        <begin position="1"/>
        <end position="31"/>
    </location>
</feature>
<evidence type="ECO:0000256" key="1">
    <source>
        <dbReference type="SAM" id="SignalP"/>
    </source>
</evidence>
<sequence length="1332" mass="141935">MIQVYQKITANNCIKLALLTTLLLLNISAKAQTCTPQGNQTAYGQNQWLGYVYNNIDLANPPVNVFVSANYKGYITRTDAFDQNIGDDALPAESTLCTGTYNANFGIRYKMQKTLPAGWYTYTVNADDGYRLSVDGGQTFPANLMDWADHGFQGKSATYYHAGGVLSLVYEYYEHGGASRVSFSMTDAACTTTAPTGISSTGISSTGTSSCTTTTTLTATGGVAGTNATYQWGTGTVAGTNIISGATTASIAVQPLSTKTYWVRRVAAAPCSNTTDAAFAEIIPASQAPGNPTAYGNNVWNVYGYKGKDINLGASIEYAGYYTTSTLGFDSTTSWPDNGSPSTNNAAWNGCTIPDDNFTFVHKRQGFPCGNYTVRLLAWDDDVVVYINGTAVYSHNGYSGGVGAQTLGTYNLDANSTIEVRVKEDGGGANAKLSIVSTTTAPTSISGTLTVGCGTESTTLTAVGGASPSGDLYEWGTGSIVGENIIAGATGASITVSPPATTKYWVRRVTNTPCYYASAGVFATVVRQVSLIDPSIFGTGKWNVYAYNGTDINTLSNNVYRGYYTTTPLNFDSAASWAPTTSPSTPIGNTVYTGCTINADNFTFVHKRTGFNCATYTISMVKWDDNAQLYIDGVMVWSATGYSGDADVNVIVGTYQLTSTTKIELRTTEINGSGVAKIKFTAVAAPNATAITGPSVVCKDSSVTLTATGTLPANSEYQWGTGSTGSNIIAGQTGASIVVAPGTTTTYWVRIKNTICDTYSSGITKIITVPAAVTYTASGWSATPTITTPVDIEADLDLTTNLEVCSCRVKNTATVVVNTGATLTVKRKLTVDPTAAFFVHNNAALVQIDNDVTNEGKIKLTKNSNPLFRLDYTMWSSPVSGQNIATFSPFTAVTRFYTYGGFDANNEYKDQYFTANVNNNFDLATGYLIRMPNSVNGTTLGGYYAGQSQFTFEGNFTGVPYNGTQHKELHTLGGRYTAVGNPYASPISVKEFYTQNAGVLDASSGMYFWRKKNDYTVSTYATLTLAAFVANAASPDGTTTPTQGYVYGGQDQAVYFTGSNSNNNNWAIAPGQGFIVKTKDGLTNPQVEFNNTMRKPATISQSFFKVMDENTTSRLWLNLSSATSFSQIAVAYIDGATLGLDFGYDGKRLGGDSQTAFYSTAGEDILAIQARPTFDASDIVPLGFVATDAGVYNVTVDHVDGVFANGQVIYLKDKLTGAVHNVTNGAYTFTTEAGTFNNRFEVVYEQPSLGVNNPVLNTNSVIVYQQGGVINITSGNVNMNSVTIYDIRGRKLYAQDKINNTETAISNLQAQHEVLIVEINTTNGTVSKKIIF</sequence>
<keyword evidence="1" id="KW-0732">Signal</keyword>
<dbReference type="RefSeq" id="WP_143374775.1">
    <property type="nucleotide sequence ID" value="NZ_VJVZ01000013.1"/>
</dbReference>
<protein>
    <submittedName>
        <fullName evidence="3">T9SS sorting signal type C domain-containing protein</fullName>
    </submittedName>
</protein>
<reference evidence="3 4" key="1">
    <citation type="submission" date="2019-07" db="EMBL/GenBank/DDBJ databases">
        <title>Flavobacterium sp. nov., isolated from glacier ice.</title>
        <authorList>
            <person name="Liu Q."/>
            <person name="Xin Y.-H."/>
        </authorList>
    </citation>
    <scope>NUCLEOTIDE SEQUENCE [LARGE SCALE GENOMIC DNA]</scope>
    <source>
        <strain evidence="3 4">ZT4R6</strain>
    </source>
</reference>
<evidence type="ECO:0000313" key="3">
    <source>
        <dbReference type="EMBL" id="TRW22358.1"/>
    </source>
</evidence>
<gene>
    <name evidence="3" type="ORF">FMM05_17790</name>
</gene>
<name>A0A552UVZ6_9FLAO</name>
<evidence type="ECO:0000259" key="2">
    <source>
        <dbReference type="PROSITE" id="PS51820"/>
    </source>
</evidence>
<feature type="domain" description="PA14" evidence="2">
    <location>
        <begin position="43"/>
        <end position="202"/>
    </location>
</feature>
<comment type="caution">
    <text evidence="3">The sequence shown here is derived from an EMBL/GenBank/DDBJ whole genome shotgun (WGS) entry which is preliminary data.</text>
</comment>
<organism evidence="3 4">
    <name type="scientific">Flavobacterium zepuense</name>
    <dbReference type="NCBI Taxonomy" id="2593302"/>
    <lineage>
        <taxon>Bacteria</taxon>
        <taxon>Pseudomonadati</taxon>
        <taxon>Bacteroidota</taxon>
        <taxon>Flavobacteriia</taxon>
        <taxon>Flavobacteriales</taxon>
        <taxon>Flavobacteriaceae</taxon>
        <taxon>Flavobacterium</taxon>
    </lineage>
</organism>
<dbReference type="InterPro" id="IPR037524">
    <property type="entry name" value="PA14/GLEYA"/>
</dbReference>
<dbReference type="Proteomes" id="UP000320643">
    <property type="component" value="Unassembled WGS sequence"/>
</dbReference>
<keyword evidence="4" id="KW-1185">Reference proteome</keyword>
<proteinExistence type="predicted"/>
<feature type="chain" id="PRO_5021864469" evidence="1">
    <location>
        <begin position="32"/>
        <end position="1332"/>
    </location>
</feature>